<name>A0A6I4LRT2_9SPHN</name>
<protein>
    <recommendedName>
        <fullName evidence="2">GspL periplasmic domain-containing protein</fullName>
    </recommendedName>
</protein>
<evidence type="ECO:0000313" key="4">
    <source>
        <dbReference type="Proteomes" id="UP000471147"/>
    </source>
</evidence>
<dbReference type="Gene3D" id="3.30.420.380">
    <property type="match status" value="1"/>
</dbReference>
<keyword evidence="4" id="KW-1185">Reference proteome</keyword>
<proteinExistence type="predicted"/>
<dbReference type="InterPro" id="IPR025691">
    <property type="entry name" value="GspL_pp_dom"/>
</dbReference>
<dbReference type="OrthoDB" id="7432052at2"/>
<dbReference type="RefSeq" id="WP_160352142.1">
    <property type="nucleotide sequence ID" value="NZ_SDWJ01000001.1"/>
</dbReference>
<organism evidence="3 4">
    <name type="scientific">Sphingorhabdus profundilacus</name>
    <dbReference type="NCBI Taxonomy" id="2509718"/>
    <lineage>
        <taxon>Bacteria</taxon>
        <taxon>Pseudomonadati</taxon>
        <taxon>Pseudomonadota</taxon>
        <taxon>Alphaproteobacteria</taxon>
        <taxon>Sphingomonadales</taxon>
        <taxon>Sphingomonadaceae</taxon>
        <taxon>Sphingorhabdus</taxon>
    </lineage>
</organism>
<sequence length="360" mass="39266">MNLLITRFPMSESDFPKIWRVADGKWIDCGPLDQFRPEVEDDRVMAIVAPAPAFCSWLSLPDLEPRQAEGVAKLRVTNQALGPVHVVAKHYETDILCAAISPDAMNCGIDHLTKYGLDPDIIIPFGLAIEDTAKHVVRAEFDGMTVLRGTGFATPDEPIFRALIAGDNPVVDIDADLLRGMLLDMGQAPLLNLRAGTFAKKARTIWVTDRQRAWIARLTGALLAATILLSLVTLAKYWTATSAENDRALAAARKIDPSIQDIAQAEMQLDRKLQQKGYSKGRFGALSAGLWRAVQSTPNVTAREMRYGNDGILIAVLAAPDANSLNKALVAIQQDGFRVTATPRQDNSGATLVDLTVRMP</sequence>
<keyword evidence="1" id="KW-0472">Membrane</keyword>
<reference evidence="3 4" key="1">
    <citation type="submission" date="2019-01" db="EMBL/GenBank/DDBJ databases">
        <title>Sphingorhabdus lacus sp.nov., isolated from an oligotrophic freshwater lake.</title>
        <authorList>
            <person name="Park M."/>
        </authorList>
    </citation>
    <scope>NUCLEOTIDE SEQUENCE [LARGE SCALE GENOMIC DNA]</scope>
    <source>
        <strain evidence="3 4">IMCC26285</strain>
    </source>
</reference>
<accession>A0A6I4LRT2</accession>
<dbReference type="Proteomes" id="UP000471147">
    <property type="component" value="Unassembled WGS sequence"/>
</dbReference>
<feature type="transmembrane region" description="Helical" evidence="1">
    <location>
        <begin position="218"/>
        <end position="238"/>
    </location>
</feature>
<comment type="caution">
    <text evidence="3">The sequence shown here is derived from an EMBL/GenBank/DDBJ whole genome shotgun (WGS) entry which is preliminary data.</text>
</comment>
<dbReference type="AlphaFoldDB" id="A0A6I4LRT2"/>
<gene>
    <name evidence="3" type="ORF">EUU23_00205</name>
</gene>
<evidence type="ECO:0000313" key="3">
    <source>
        <dbReference type="EMBL" id="MVZ96122.1"/>
    </source>
</evidence>
<dbReference type="EMBL" id="SDWJ01000001">
    <property type="protein sequence ID" value="MVZ96122.1"/>
    <property type="molecule type" value="Genomic_DNA"/>
</dbReference>
<keyword evidence="1" id="KW-1133">Transmembrane helix</keyword>
<dbReference type="Pfam" id="PF12693">
    <property type="entry name" value="GspL_C"/>
    <property type="match status" value="1"/>
</dbReference>
<keyword evidence="1" id="KW-0812">Transmembrane</keyword>
<feature type="domain" description="GspL periplasmic" evidence="2">
    <location>
        <begin position="216"/>
        <end position="358"/>
    </location>
</feature>
<evidence type="ECO:0000259" key="2">
    <source>
        <dbReference type="Pfam" id="PF12693"/>
    </source>
</evidence>
<evidence type="ECO:0000256" key="1">
    <source>
        <dbReference type="SAM" id="Phobius"/>
    </source>
</evidence>